<dbReference type="Proteomes" id="UP000292298">
    <property type="component" value="Unassembled WGS sequence"/>
</dbReference>
<accession>A0A4Q8CZQ2</accession>
<dbReference type="OrthoDB" id="4929908at2"/>
<dbReference type="InterPro" id="IPR006311">
    <property type="entry name" value="TAT_signal"/>
</dbReference>
<gene>
    <name evidence="1" type="ORF">EV698_0656</name>
</gene>
<evidence type="ECO:0000313" key="1">
    <source>
        <dbReference type="EMBL" id="RZU98410.1"/>
    </source>
</evidence>
<name>A0A4Q8CZQ2_9GAMM</name>
<reference evidence="1 2" key="1">
    <citation type="submission" date="2019-02" db="EMBL/GenBank/DDBJ databases">
        <title>Genomic Encyclopedia of Type Strains, Phase IV (KMG-IV): sequencing the most valuable type-strain genomes for metagenomic binning, comparative biology and taxonomic classification.</title>
        <authorList>
            <person name="Goeker M."/>
        </authorList>
    </citation>
    <scope>NUCLEOTIDE SEQUENCE [LARGE SCALE GENOMIC DNA]</scope>
    <source>
        <strain evidence="1 2">DSM 21056</strain>
    </source>
</reference>
<keyword evidence="2" id="KW-1185">Reference proteome</keyword>
<evidence type="ECO:0000313" key="2">
    <source>
        <dbReference type="Proteomes" id="UP000292298"/>
    </source>
</evidence>
<protein>
    <recommendedName>
        <fullName evidence="3">Tat (Twin-arginine translocation) pathway signal sequence</fullName>
    </recommendedName>
</protein>
<comment type="caution">
    <text evidence="1">The sequence shown here is derived from an EMBL/GenBank/DDBJ whole genome shotgun (WGS) entry which is preliminary data.</text>
</comment>
<dbReference type="AlphaFoldDB" id="A0A4Q8CZQ2"/>
<dbReference type="EMBL" id="SHLI01000001">
    <property type="protein sequence ID" value="RZU98410.1"/>
    <property type="molecule type" value="Genomic_DNA"/>
</dbReference>
<dbReference type="PROSITE" id="PS51318">
    <property type="entry name" value="TAT"/>
    <property type="match status" value="1"/>
</dbReference>
<proteinExistence type="predicted"/>
<sequence>MLDQTMNRRRFLKGSGSTLMGTLAMTSMPIAILAPSRSWALELQHLDAHQGRILLRLTRHIFPHKTLEDAVYALVVKDLDAASAADTGTAETMRAGIAALDSRAGGDWLALDDAQQLMHVRAIAGSDLFRKVQSTAVVSLYNNEMAFRHFGYGGELGDAGYLSRGFNDLTWLPELPSSASGPVPGMSG</sequence>
<organism evidence="1 2">
    <name type="scientific">Spiribacter vilamensis</name>
    <dbReference type="NCBI Taxonomy" id="531306"/>
    <lineage>
        <taxon>Bacteria</taxon>
        <taxon>Pseudomonadati</taxon>
        <taxon>Pseudomonadota</taxon>
        <taxon>Gammaproteobacteria</taxon>
        <taxon>Chromatiales</taxon>
        <taxon>Ectothiorhodospiraceae</taxon>
        <taxon>Spiribacter</taxon>
    </lineage>
</organism>
<evidence type="ECO:0008006" key="3">
    <source>
        <dbReference type="Google" id="ProtNLM"/>
    </source>
</evidence>
<dbReference type="RefSeq" id="WP_130502726.1">
    <property type="nucleotide sequence ID" value="NZ_SHLI01000001.1"/>
</dbReference>